<feature type="compositionally biased region" description="Gly residues" evidence="3">
    <location>
        <begin position="312"/>
        <end position="327"/>
    </location>
</feature>
<dbReference type="InterPro" id="IPR002355">
    <property type="entry name" value="Cu_oxidase_Cu_BS"/>
</dbReference>
<dbReference type="CDD" id="cd13853">
    <property type="entry name" value="CuRO_1_Tth-MCO_like"/>
    <property type="match status" value="1"/>
</dbReference>
<dbReference type="Pfam" id="PF07732">
    <property type="entry name" value="Cu-oxidase_3"/>
    <property type="match status" value="1"/>
</dbReference>
<dbReference type="GO" id="GO:0016491">
    <property type="term" value="F:oxidoreductase activity"/>
    <property type="evidence" value="ECO:0007669"/>
    <property type="project" value="UniProtKB-KW"/>
</dbReference>
<dbReference type="PROSITE" id="PS51318">
    <property type="entry name" value="TAT"/>
    <property type="match status" value="1"/>
</dbReference>
<keyword evidence="1" id="KW-0479">Metal-binding</keyword>
<dbReference type="Gene3D" id="2.60.40.420">
    <property type="entry name" value="Cupredoxins - blue copper proteins"/>
    <property type="match status" value="3"/>
</dbReference>
<dbReference type="PROSITE" id="PS00080">
    <property type="entry name" value="MULTICOPPER_OXIDASE2"/>
    <property type="match status" value="1"/>
</dbReference>
<dbReference type="InterPro" id="IPR011707">
    <property type="entry name" value="Cu-oxidase-like_N"/>
</dbReference>
<dbReference type="RefSeq" id="WP_250826129.1">
    <property type="nucleotide sequence ID" value="NZ_JAMOIL010000002.1"/>
</dbReference>
<proteinExistence type="predicted"/>
<evidence type="ECO:0000256" key="4">
    <source>
        <dbReference type="SAM" id="Phobius"/>
    </source>
</evidence>
<evidence type="ECO:0000256" key="1">
    <source>
        <dbReference type="ARBA" id="ARBA00022723"/>
    </source>
</evidence>
<dbReference type="AlphaFoldDB" id="A0A9X2D4W0"/>
<dbReference type="Proteomes" id="UP001139485">
    <property type="component" value="Unassembled WGS sequence"/>
</dbReference>
<gene>
    <name evidence="7" type="ORF">M8330_02995</name>
</gene>
<keyword evidence="2" id="KW-0560">Oxidoreductase</keyword>
<keyword evidence="4" id="KW-0472">Membrane</keyword>
<dbReference type="InterPro" id="IPR011706">
    <property type="entry name" value="Cu-oxidase_C"/>
</dbReference>
<evidence type="ECO:0000259" key="5">
    <source>
        <dbReference type="Pfam" id="PF07731"/>
    </source>
</evidence>
<keyword evidence="4" id="KW-1133">Transmembrane helix</keyword>
<sequence>MTQPIGRRALLGGAGVVALGAAGGWWWVARESSDPAAVTGAALVEPPVHTSTGGLLDVRLVASEEVRALAGSDVRCLGYGASVPGPTLRVAPGDTLRVLLVNDLDEPTNLHVHGLQVSPTGASDDVFVSVAPGQQHQYVYEIGEDHPTGTFWYHAHHHGSVADQVWRGLFGALLVLDPAASARTERVLVVSDVTLAGGAVAGVTRHDRMAGREGALVLVDGQSAPEVVGAPGTVERWRVVNACTSRYLRPLLSTVGAAAVAGAGVVARDGRDLASGLGVGEVVVPPGGRADLVVPVGQEDLVLTTAPVDRGAGTGGTAGGGTGGMMGGASDEQPSTLLTLRATGPGAPPSSSPATTAPPGPSGTTAPPRDLRDVEPDRRRTLTLTSGMGQGMGGGMLFGIDGRTFQAGRTDHTVTLGTVEEWTLVNDTTMDHPFHLHVWPMQVLDGGEAPLLLDTVDVPAGHRVVVRVAFDAFPGRTVYHCHVLDHEDLGMMGTLEALRP</sequence>
<evidence type="ECO:0000259" key="6">
    <source>
        <dbReference type="Pfam" id="PF07732"/>
    </source>
</evidence>
<feature type="domain" description="Plastocyanin-like" evidence="5">
    <location>
        <begin position="379"/>
        <end position="495"/>
    </location>
</feature>
<evidence type="ECO:0000256" key="3">
    <source>
        <dbReference type="SAM" id="MobiDB-lite"/>
    </source>
</evidence>
<dbReference type="InterPro" id="IPR006311">
    <property type="entry name" value="TAT_signal"/>
</dbReference>
<feature type="region of interest" description="Disordered" evidence="3">
    <location>
        <begin position="305"/>
        <end position="376"/>
    </location>
</feature>
<dbReference type="InterPro" id="IPR045087">
    <property type="entry name" value="Cu-oxidase_fam"/>
</dbReference>
<dbReference type="PANTHER" id="PTHR11709">
    <property type="entry name" value="MULTI-COPPER OXIDASE"/>
    <property type="match status" value="1"/>
</dbReference>
<feature type="domain" description="Plastocyanin-like" evidence="6">
    <location>
        <begin position="63"/>
        <end position="178"/>
    </location>
</feature>
<comment type="caution">
    <text evidence="7">The sequence shown here is derived from an EMBL/GenBank/DDBJ whole genome shotgun (WGS) entry which is preliminary data.</text>
</comment>
<accession>A0A9X2D4W0</accession>
<dbReference type="CDD" id="cd13900">
    <property type="entry name" value="CuRO_3_Tth-MCO_like"/>
    <property type="match status" value="1"/>
</dbReference>
<dbReference type="Pfam" id="PF07731">
    <property type="entry name" value="Cu-oxidase_2"/>
    <property type="match status" value="1"/>
</dbReference>
<dbReference type="SUPFAM" id="SSF49503">
    <property type="entry name" value="Cupredoxins"/>
    <property type="match status" value="3"/>
</dbReference>
<dbReference type="GO" id="GO:0005507">
    <property type="term" value="F:copper ion binding"/>
    <property type="evidence" value="ECO:0007669"/>
    <property type="project" value="InterPro"/>
</dbReference>
<organism evidence="7 8">
    <name type="scientific">Nocardioides bruguierae</name>
    <dbReference type="NCBI Taxonomy" id="2945102"/>
    <lineage>
        <taxon>Bacteria</taxon>
        <taxon>Bacillati</taxon>
        <taxon>Actinomycetota</taxon>
        <taxon>Actinomycetes</taxon>
        <taxon>Propionibacteriales</taxon>
        <taxon>Nocardioidaceae</taxon>
        <taxon>Nocardioides</taxon>
    </lineage>
</organism>
<evidence type="ECO:0000313" key="7">
    <source>
        <dbReference type="EMBL" id="MCM0619263.1"/>
    </source>
</evidence>
<feature type="compositionally biased region" description="Pro residues" evidence="3">
    <location>
        <begin position="346"/>
        <end position="361"/>
    </location>
</feature>
<dbReference type="InterPro" id="IPR008972">
    <property type="entry name" value="Cupredoxin"/>
</dbReference>
<dbReference type="EMBL" id="JAMOIL010000002">
    <property type="protein sequence ID" value="MCM0619263.1"/>
    <property type="molecule type" value="Genomic_DNA"/>
</dbReference>
<dbReference type="PANTHER" id="PTHR11709:SF2">
    <property type="entry name" value="MULTICOPPER OXIDASE LPR1"/>
    <property type="match status" value="1"/>
</dbReference>
<reference evidence="7" key="1">
    <citation type="submission" date="2022-05" db="EMBL/GenBank/DDBJ databases">
        <authorList>
            <person name="Tuo L."/>
        </authorList>
    </citation>
    <scope>NUCLEOTIDE SEQUENCE</scope>
    <source>
        <strain evidence="7">BSK12Z-4</strain>
    </source>
</reference>
<keyword evidence="8" id="KW-1185">Reference proteome</keyword>
<evidence type="ECO:0000313" key="8">
    <source>
        <dbReference type="Proteomes" id="UP001139485"/>
    </source>
</evidence>
<evidence type="ECO:0000256" key="2">
    <source>
        <dbReference type="ARBA" id="ARBA00023002"/>
    </source>
</evidence>
<feature type="transmembrane region" description="Helical" evidence="4">
    <location>
        <begin position="9"/>
        <end position="28"/>
    </location>
</feature>
<protein>
    <submittedName>
        <fullName evidence="7">Multicopper oxidase family protein</fullName>
    </submittedName>
</protein>
<name>A0A9X2D4W0_9ACTN</name>
<keyword evidence="4" id="KW-0812">Transmembrane</keyword>